<evidence type="ECO:0008006" key="5">
    <source>
        <dbReference type="Google" id="ProtNLM"/>
    </source>
</evidence>
<dbReference type="VEuPathDB" id="FungiDB:C7M61_004918"/>
<evidence type="ECO:0000313" key="4">
    <source>
        <dbReference type="Proteomes" id="UP000241107"/>
    </source>
</evidence>
<comment type="catalytic activity">
    <reaction evidence="1">
        <text>a triacylglycerol + H2O = a diacylglycerol + a fatty acid + H(+)</text>
        <dbReference type="Rhea" id="RHEA:12044"/>
        <dbReference type="ChEBI" id="CHEBI:15377"/>
        <dbReference type="ChEBI" id="CHEBI:15378"/>
        <dbReference type="ChEBI" id="CHEBI:17855"/>
        <dbReference type="ChEBI" id="CHEBI:18035"/>
        <dbReference type="ChEBI" id="CHEBI:28868"/>
        <dbReference type="EC" id="3.1.1.3"/>
    </reaction>
    <physiologicalReaction direction="left-to-right" evidence="1">
        <dbReference type="Rhea" id="RHEA:12045"/>
    </physiologicalReaction>
</comment>
<organism evidence="3 4">
    <name type="scientific">Candidozyma pseudohaemuli</name>
    <dbReference type="NCBI Taxonomy" id="418784"/>
    <lineage>
        <taxon>Eukaryota</taxon>
        <taxon>Fungi</taxon>
        <taxon>Dikarya</taxon>
        <taxon>Ascomycota</taxon>
        <taxon>Saccharomycotina</taxon>
        <taxon>Pichiomycetes</taxon>
        <taxon>Metschnikowiaceae</taxon>
        <taxon>Candidozyma</taxon>
    </lineage>
</organism>
<gene>
    <name evidence="3" type="ORF">C7M61_004918</name>
</gene>
<sequence>MFVLQLLLSLTVAFAQVIKPTLPSKDSFYEAPSNVSDYEVGDIINYRQAPYKLRSLYTEMDVKEAWQLLVRSEDARGDPIAMVTTVLVPYDPDPSRVVSYQYAQDSATMDCAPSYAIARGATMGTVIQQLETLLVLGILAKGWYALLPDYEGPDGAFTSGYQAGRAGLDSLKAALNSKEITGLSSDAKAALWGFSGGSYASTWMASLQPDYAPELSDNLVGAALGGWVTNWTDVLYASEGRWFAGLIPNILNGMIKADPDLKEIFDAEVKEEYQKRLYGGVDDCVFTAGVKNLFKSFFGGKNSWFKNGYDFFDIPEIQAYVEKNDIGVLEETPRPDIPLFVYHGVPDEIVPHAASYNAFQQFCEWGIKSFEYAESKTTGHILEAIEGAGAALAWIENRFNGEAPVDGCNHTVRTTNVLYPGADVQFHQLLRTIPVALTGQEIGESTRNITDSTLFTRIVQKTVGGLLGFVGPIPWKRDLTGVPDEMAEMLQS</sequence>
<evidence type="ECO:0000313" key="3">
    <source>
        <dbReference type="EMBL" id="PSK34725.1"/>
    </source>
</evidence>
<keyword evidence="2" id="KW-0732">Signal</keyword>
<dbReference type="InterPro" id="IPR005152">
    <property type="entry name" value="Lipase_secreted"/>
</dbReference>
<dbReference type="Proteomes" id="UP000241107">
    <property type="component" value="Unassembled WGS sequence"/>
</dbReference>
<dbReference type="SUPFAM" id="SSF53474">
    <property type="entry name" value="alpha/beta-Hydrolases"/>
    <property type="match status" value="1"/>
</dbReference>
<dbReference type="PIRSF" id="PIRSF029171">
    <property type="entry name" value="Esterase_LipA"/>
    <property type="match status" value="1"/>
</dbReference>
<feature type="chain" id="PRO_5015118367" description="Triacylglycerol lipase" evidence="2">
    <location>
        <begin position="16"/>
        <end position="492"/>
    </location>
</feature>
<evidence type="ECO:0000256" key="2">
    <source>
        <dbReference type="SAM" id="SignalP"/>
    </source>
</evidence>
<dbReference type="InterPro" id="IPR029058">
    <property type="entry name" value="AB_hydrolase_fold"/>
</dbReference>
<dbReference type="OrthoDB" id="2373480at2759"/>
<feature type="signal peptide" evidence="2">
    <location>
        <begin position="1"/>
        <end position="15"/>
    </location>
</feature>
<comment type="caution">
    <text evidence="3">The sequence shown here is derived from an EMBL/GenBank/DDBJ whole genome shotgun (WGS) entry which is preliminary data.</text>
</comment>
<name>A0A2P7YFI6_9ASCO</name>
<proteinExistence type="predicted"/>
<dbReference type="GO" id="GO:0004806">
    <property type="term" value="F:triacylglycerol lipase activity"/>
    <property type="evidence" value="ECO:0007669"/>
    <property type="project" value="UniProtKB-EC"/>
</dbReference>
<accession>A0A2P7YFI6</accession>
<dbReference type="Pfam" id="PF03583">
    <property type="entry name" value="LIP"/>
    <property type="match status" value="1"/>
</dbReference>
<reference evidence="3 4" key="1">
    <citation type="submission" date="2018-03" db="EMBL/GenBank/DDBJ databases">
        <title>Candida pseudohaemulonii genome assembly and annotation.</title>
        <authorList>
            <person name="Munoz J.F."/>
            <person name="Gade L.G."/>
            <person name="Chow N.A."/>
            <person name="Litvintseva A.P."/>
            <person name="Loparev V.N."/>
            <person name="Cuomo C.A."/>
        </authorList>
    </citation>
    <scope>NUCLEOTIDE SEQUENCE [LARGE SCALE GENOMIC DNA]</scope>
    <source>
        <strain evidence="3 4">B12108</strain>
    </source>
</reference>
<dbReference type="Gene3D" id="1.10.260.130">
    <property type="match status" value="1"/>
</dbReference>
<keyword evidence="4" id="KW-1185">Reference proteome</keyword>
<protein>
    <recommendedName>
        <fullName evidence="5">Triacylglycerol lipase</fullName>
    </recommendedName>
</protein>
<dbReference type="EMBL" id="PYFQ01000019">
    <property type="protein sequence ID" value="PSK34725.1"/>
    <property type="molecule type" value="Genomic_DNA"/>
</dbReference>
<evidence type="ECO:0000256" key="1">
    <source>
        <dbReference type="ARBA" id="ARBA00023369"/>
    </source>
</evidence>
<dbReference type="PANTHER" id="PTHR34853">
    <property type="match status" value="1"/>
</dbReference>
<dbReference type="GO" id="GO:0016042">
    <property type="term" value="P:lipid catabolic process"/>
    <property type="evidence" value="ECO:0007669"/>
    <property type="project" value="InterPro"/>
</dbReference>
<dbReference type="AlphaFoldDB" id="A0A2P7YFI6"/>
<dbReference type="RefSeq" id="XP_024711611.1">
    <property type="nucleotide sequence ID" value="XM_024860231.1"/>
</dbReference>
<dbReference type="GeneID" id="36568305"/>
<dbReference type="PANTHER" id="PTHR34853:SF1">
    <property type="entry name" value="LIPASE 5"/>
    <property type="match status" value="1"/>
</dbReference>
<dbReference type="Gene3D" id="3.40.50.1820">
    <property type="entry name" value="alpha/beta hydrolase"/>
    <property type="match status" value="1"/>
</dbReference>